<organism evidence="1 2">
    <name type="scientific">Prauserella oleivorans</name>
    <dbReference type="NCBI Taxonomy" id="1478153"/>
    <lineage>
        <taxon>Bacteria</taxon>
        <taxon>Bacillati</taxon>
        <taxon>Actinomycetota</taxon>
        <taxon>Actinomycetes</taxon>
        <taxon>Pseudonocardiales</taxon>
        <taxon>Pseudonocardiaceae</taxon>
        <taxon>Prauserella</taxon>
    </lineage>
</organism>
<accession>A0ABW5W970</accession>
<comment type="caution">
    <text evidence="1">The sequence shown here is derived from an EMBL/GenBank/DDBJ whole genome shotgun (WGS) entry which is preliminary data.</text>
</comment>
<evidence type="ECO:0008006" key="3">
    <source>
        <dbReference type="Google" id="ProtNLM"/>
    </source>
</evidence>
<reference evidence="2" key="1">
    <citation type="journal article" date="2019" name="Int. J. Syst. Evol. Microbiol.">
        <title>The Global Catalogue of Microorganisms (GCM) 10K type strain sequencing project: providing services to taxonomists for standard genome sequencing and annotation.</title>
        <authorList>
            <consortium name="The Broad Institute Genomics Platform"/>
            <consortium name="The Broad Institute Genome Sequencing Center for Infectious Disease"/>
            <person name="Wu L."/>
            <person name="Ma J."/>
        </authorList>
    </citation>
    <scope>NUCLEOTIDE SEQUENCE [LARGE SCALE GENOMIC DNA]</scope>
    <source>
        <strain evidence="2">IBRC-M 10906</strain>
    </source>
</reference>
<proteinExistence type="predicted"/>
<gene>
    <name evidence="1" type="ORF">ACFS2C_13220</name>
</gene>
<dbReference type="Gene3D" id="1.10.150.20">
    <property type="entry name" value="5' to 3' exonuclease, C-terminal subdomain"/>
    <property type="match status" value="1"/>
</dbReference>
<protein>
    <recommendedName>
        <fullName evidence="3">Helix-hairpin-helix protein</fullName>
    </recommendedName>
</protein>
<dbReference type="Pfam" id="PF04237">
    <property type="entry name" value="YjbR"/>
    <property type="match status" value="1"/>
</dbReference>
<dbReference type="SUPFAM" id="SSF47789">
    <property type="entry name" value="C-terminal domain of RNA polymerase alpha subunit"/>
    <property type="match status" value="1"/>
</dbReference>
<dbReference type="RefSeq" id="WP_377388315.1">
    <property type="nucleotide sequence ID" value="NZ_JBHSAN010000012.1"/>
</dbReference>
<dbReference type="InterPro" id="IPR058532">
    <property type="entry name" value="YjbR/MT2646/Rv2570-like"/>
</dbReference>
<dbReference type="Proteomes" id="UP001597478">
    <property type="component" value="Unassembled WGS sequence"/>
</dbReference>
<name>A0ABW5W970_9PSEU</name>
<keyword evidence="2" id="KW-1185">Reference proteome</keyword>
<sequence length="168" mass="17762">MTTFAQLRKAALALPETAEQGSRAPGAAAFSVRGRRFATLDRDDRVLLHLPEAEADEVVATYAGAERLPYGVAVPIAGINGQQLNHWVRRAWHARAPKRLTEAAAAADHAVPGEVGDLPRSIGAPATRALRQAGITTLAQIAQRSDADLLALHGVGPKAVRLLREACG</sequence>
<dbReference type="EMBL" id="JBHUOF010000014">
    <property type="protein sequence ID" value="MFD2800357.1"/>
    <property type="molecule type" value="Genomic_DNA"/>
</dbReference>
<evidence type="ECO:0000313" key="2">
    <source>
        <dbReference type="Proteomes" id="UP001597478"/>
    </source>
</evidence>
<evidence type="ECO:0000313" key="1">
    <source>
        <dbReference type="EMBL" id="MFD2800357.1"/>
    </source>
</evidence>